<dbReference type="EMBL" id="GGEC01085587">
    <property type="protein sequence ID" value="MBX66071.1"/>
    <property type="molecule type" value="Transcribed_RNA"/>
</dbReference>
<evidence type="ECO:0000313" key="1">
    <source>
        <dbReference type="EMBL" id="MBX66071.1"/>
    </source>
</evidence>
<reference evidence="1" key="1">
    <citation type="submission" date="2018-02" db="EMBL/GenBank/DDBJ databases">
        <title>Rhizophora mucronata_Transcriptome.</title>
        <authorList>
            <person name="Meera S.P."/>
            <person name="Sreeshan A."/>
            <person name="Augustine A."/>
        </authorList>
    </citation>
    <scope>NUCLEOTIDE SEQUENCE</scope>
    <source>
        <tissue evidence="1">Leaf</tissue>
    </source>
</reference>
<sequence>MVRSVFPFSSDRFASAPAPRVSKIVGGFAFSLRHLVAQVVLRGRDGLHPFQNRVKGFVKILIDLKFQKSR</sequence>
<proteinExistence type="predicted"/>
<organism evidence="1">
    <name type="scientific">Rhizophora mucronata</name>
    <name type="common">Asiatic mangrove</name>
    <dbReference type="NCBI Taxonomy" id="61149"/>
    <lineage>
        <taxon>Eukaryota</taxon>
        <taxon>Viridiplantae</taxon>
        <taxon>Streptophyta</taxon>
        <taxon>Embryophyta</taxon>
        <taxon>Tracheophyta</taxon>
        <taxon>Spermatophyta</taxon>
        <taxon>Magnoliopsida</taxon>
        <taxon>eudicotyledons</taxon>
        <taxon>Gunneridae</taxon>
        <taxon>Pentapetalae</taxon>
        <taxon>rosids</taxon>
        <taxon>fabids</taxon>
        <taxon>Malpighiales</taxon>
        <taxon>Rhizophoraceae</taxon>
        <taxon>Rhizophora</taxon>
    </lineage>
</organism>
<name>A0A2P2QGF8_RHIMU</name>
<dbReference type="AlphaFoldDB" id="A0A2P2QGF8"/>
<accession>A0A2P2QGF8</accession>
<protein>
    <submittedName>
        <fullName evidence="1">Uncharacterized protein</fullName>
    </submittedName>
</protein>